<gene>
    <name evidence="2" type="ORF">HYH03_017788</name>
</gene>
<evidence type="ECO:0000313" key="3">
    <source>
        <dbReference type="Proteomes" id="UP000612055"/>
    </source>
</evidence>
<evidence type="ECO:0000313" key="2">
    <source>
        <dbReference type="EMBL" id="KAG2483340.1"/>
    </source>
</evidence>
<reference evidence="2" key="1">
    <citation type="journal article" date="2020" name="bioRxiv">
        <title>Comparative genomics of Chlamydomonas.</title>
        <authorList>
            <person name="Craig R.J."/>
            <person name="Hasan A.R."/>
            <person name="Ness R.W."/>
            <person name="Keightley P.D."/>
        </authorList>
    </citation>
    <scope>NUCLEOTIDE SEQUENCE</scope>
    <source>
        <strain evidence="2">CCAP 11/70</strain>
    </source>
</reference>
<dbReference type="AlphaFoldDB" id="A0A836BNT6"/>
<protein>
    <submittedName>
        <fullName evidence="2">Uncharacterized protein</fullName>
    </submittedName>
</protein>
<organism evidence="2 3">
    <name type="scientific">Edaphochlamys debaryana</name>
    <dbReference type="NCBI Taxonomy" id="47281"/>
    <lineage>
        <taxon>Eukaryota</taxon>
        <taxon>Viridiplantae</taxon>
        <taxon>Chlorophyta</taxon>
        <taxon>core chlorophytes</taxon>
        <taxon>Chlorophyceae</taxon>
        <taxon>CS clade</taxon>
        <taxon>Chlamydomonadales</taxon>
        <taxon>Chlamydomonadales incertae sedis</taxon>
        <taxon>Edaphochlamys</taxon>
    </lineage>
</organism>
<name>A0A836BNT6_9CHLO</name>
<feature type="region of interest" description="Disordered" evidence="1">
    <location>
        <begin position="63"/>
        <end position="86"/>
    </location>
</feature>
<comment type="caution">
    <text evidence="2">The sequence shown here is derived from an EMBL/GenBank/DDBJ whole genome shotgun (WGS) entry which is preliminary data.</text>
</comment>
<feature type="region of interest" description="Disordered" evidence="1">
    <location>
        <begin position="1"/>
        <end position="23"/>
    </location>
</feature>
<sequence length="150" mass="16115">MAPNTLPHADTDALMPPPPSRRTSIDLIRRRHLGGASSCKSLLSTCTTAPLFQPTSPIEDAAHDAAPYRFGRSGSGLGSGSSSPDLLDTQELDAEAVATLPPQGLNRILGAVGRDELEEQRLLLESFNWEYESVLMEEVLLGMRMGEGGR</sequence>
<keyword evidence="3" id="KW-1185">Reference proteome</keyword>
<proteinExistence type="predicted"/>
<evidence type="ECO:0000256" key="1">
    <source>
        <dbReference type="SAM" id="MobiDB-lite"/>
    </source>
</evidence>
<accession>A0A836BNT6</accession>
<dbReference type="Proteomes" id="UP000612055">
    <property type="component" value="Unassembled WGS sequence"/>
</dbReference>
<dbReference type="EMBL" id="JAEHOE010000180">
    <property type="protein sequence ID" value="KAG2483340.1"/>
    <property type="molecule type" value="Genomic_DNA"/>
</dbReference>
<dbReference type="OrthoDB" id="543587at2759"/>